<name>A0A3B0WDJ4_9ZZZZ</name>
<dbReference type="AlphaFoldDB" id="A0A3B0WDJ4"/>
<accession>A0A3B0WDJ4</accession>
<protein>
    <submittedName>
        <fullName evidence="1">Uncharacterized protein</fullName>
    </submittedName>
</protein>
<evidence type="ECO:0000313" key="1">
    <source>
        <dbReference type="EMBL" id="VAW48747.1"/>
    </source>
</evidence>
<proteinExistence type="predicted"/>
<sequence length="182" mass="20567">MPNTSFSNALFEQMGGVNWQIRPNSVLNTADATVQDSAVTKTATEEVFVLETHERETTPDARTVVVLGQGLDDVWQNESQQAWLLWQNIVQVFDWEDAQIVFFDTAHLASEEVNFTTMEEIIELGVDWVLSMDEEHALSEMLQEGVQVVQVPDLESMLMDPYAKQVFYNTVVSTTELLPAHS</sequence>
<gene>
    <name evidence="1" type="ORF">MNBD_GAMMA04-431</name>
</gene>
<dbReference type="EMBL" id="UOFB01000286">
    <property type="protein sequence ID" value="VAW48747.1"/>
    <property type="molecule type" value="Genomic_DNA"/>
</dbReference>
<reference evidence="1" key="1">
    <citation type="submission" date="2018-06" db="EMBL/GenBank/DDBJ databases">
        <authorList>
            <person name="Zhirakovskaya E."/>
        </authorList>
    </citation>
    <scope>NUCLEOTIDE SEQUENCE</scope>
</reference>
<organism evidence="1">
    <name type="scientific">hydrothermal vent metagenome</name>
    <dbReference type="NCBI Taxonomy" id="652676"/>
    <lineage>
        <taxon>unclassified sequences</taxon>
        <taxon>metagenomes</taxon>
        <taxon>ecological metagenomes</taxon>
    </lineage>
</organism>